<proteinExistence type="predicted"/>
<keyword evidence="3" id="KW-1185">Reference proteome</keyword>
<evidence type="ECO:0000313" key="3">
    <source>
        <dbReference type="Proteomes" id="UP000254168"/>
    </source>
</evidence>
<evidence type="ECO:0000313" key="2">
    <source>
        <dbReference type="EMBL" id="SUZ27376.1"/>
    </source>
</evidence>
<accession>A0AA46C6R1</accession>
<gene>
    <name evidence="2" type="ORF">CPBF424_11600</name>
</gene>
<feature type="chain" id="PRO_5041387691" evidence="1">
    <location>
        <begin position="29"/>
        <end position="137"/>
    </location>
</feature>
<name>A0AA46C6R1_9XANT</name>
<keyword evidence="1" id="KW-0732">Signal</keyword>
<evidence type="ECO:0000256" key="1">
    <source>
        <dbReference type="SAM" id="SignalP"/>
    </source>
</evidence>
<reference evidence="2 3" key="1">
    <citation type="submission" date="2018-06" db="EMBL/GenBank/DDBJ databases">
        <authorList>
            <person name="Pothier F. J."/>
        </authorList>
    </citation>
    <scope>NUCLEOTIDE SEQUENCE [LARGE SCALE GENOMIC DNA]</scope>
    <source>
        <strain evidence="2 3">CPBF 424</strain>
    </source>
</reference>
<feature type="signal peptide" evidence="1">
    <location>
        <begin position="1"/>
        <end position="28"/>
    </location>
</feature>
<dbReference type="AlphaFoldDB" id="A0AA46C6R1"/>
<dbReference type="Proteomes" id="UP000254168">
    <property type="component" value="Unassembled WGS sequence"/>
</dbReference>
<comment type="caution">
    <text evidence="2">The sequence shown here is derived from an EMBL/GenBank/DDBJ whole genome shotgun (WGS) entry which is preliminary data.</text>
</comment>
<dbReference type="RefSeq" id="WP_147295420.1">
    <property type="nucleotide sequence ID" value="NZ_LR994544.1"/>
</dbReference>
<sequence length="137" mass="14959">MRNRITPKVAMLLTLLLVFAFTSAPALATSTVVTFRSADNTYEVELYVGGGSKENDGIAGAMIRWPGYAHGDLPFTGVKYHMDKEHTRAGAKFAYPGDPKLPPSFTLEIQGRSRRLTVGKRVIPGNASWIVGPYAYP</sequence>
<protein>
    <submittedName>
        <fullName evidence="2">Uncharacterized protein</fullName>
    </submittedName>
</protein>
<dbReference type="EMBL" id="UIHB01000001">
    <property type="protein sequence ID" value="SUZ27376.1"/>
    <property type="molecule type" value="Genomic_DNA"/>
</dbReference>
<organism evidence="2 3">
    <name type="scientific">Xanthomonas euroxanthea</name>
    <dbReference type="NCBI Taxonomy" id="2259622"/>
    <lineage>
        <taxon>Bacteria</taxon>
        <taxon>Pseudomonadati</taxon>
        <taxon>Pseudomonadota</taxon>
        <taxon>Gammaproteobacteria</taxon>
        <taxon>Lysobacterales</taxon>
        <taxon>Lysobacteraceae</taxon>
        <taxon>Xanthomonas</taxon>
    </lineage>
</organism>